<proteinExistence type="predicted"/>
<dbReference type="RefSeq" id="WP_067015308.1">
    <property type="nucleotide sequence ID" value="NZ_FLOB01000003.1"/>
</dbReference>
<name>A0A1A8TDS2_9GAMM</name>
<gene>
    <name evidence="1" type="ORF">MSP8886_01836</name>
</gene>
<organism evidence="1 2">
    <name type="scientific">Marinomonas spartinae</name>
    <dbReference type="NCBI Taxonomy" id="1792290"/>
    <lineage>
        <taxon>Bacteria</taxon>
        <taxon>Pseudomonadati</taxon>
        <taxon>Pseudomonadota</taxon>
        <taxon>Gammaproteobacteria</taxon>
        <taxon>Oceanospirillales</taxon>
        <taxon>Oceanospirillaceae</taxon>
        <taxon>Marinomonas</taxon>
    </lineage>
</organism>
<dbReference type="InterPro" id="IPR032871">
    <property type="entry name" value="AHH_dom_containing"/>
</dbReference>
<dbReference type="Proteomes" id="UP000092544">
    <property type="component" value="Unassembled WGS sequence"/>
</dbReference>
<dbReference type="Pfam" id="PF14412">
    <property type="entry name" value="AHH"/>
    <property type="match status" value="1"/>
</dbReference>
<dbReference type="AlphaFoldDB" id="A0A1A8TDS2"/>
<accession>A0A1A8TDS2</accession>
<evidence type="ECO:0000313" key="2">
    <source>
        <dbReference type="Proteomes" id="UP000092544"/>
    </source>
</evidence>
<keyword evidence="2" id="KW-1185">Reference proteome</keyword>
<evidence type="ECO:0000313" key="1">
    <source>
        <dbReference type="EMBL" id="SBS30509.1"/>
    </source>
</evidence>
<dbReference type="EMBL" id="FLOB01000003">
    <property type="protein sequence ID" value="SBS30509.1"/>
    <property type="molecule type" value="Genomic_DNA"/>
</dbReference>
<reference evidence="1 2" key="1">
    <citation type="submission" date="2016-06" db="EMBL/GenBank/DDBJ databases">
        <authorList>
            <person name="Kjaerup R.B."/>
            <person name="Dalgaard T.S."/>
            <person name="Juul-Madsen H.R."/>
        </authorList>
    </citation>
    <scope>NUCLEOTIDE SEQUENCE [LARGE SCALE GENOMIC DNA]</scope>
    <source>
        <strain evidence="1 2">CECT 8886</strain>
    </source>
</reference>
<protein>
    <submittedName>
        <fullName evidence="1">Uncharacterized protein</fullName>
    </submittedName>
</protein>
<dbReference type="OrthoDB" id="6192562at2"/>
<dbReference type="STRING" id="1792290.MSP8886_01836"/>
<sequence length="239" mass="27732">MQPLKHYPQPERPSDPTPLEMAIYNYELKAKAFYDKKARLGDAKEADVTKRLNQDYKHLEQERNRLEYITVIQEALEKYRENSEAIGKETKGLGLLEEEHHPTKKLASFLTASGEPKPSIKHEAHHIIPGKGRFRKPAIARARLRLHVNGIGINDPMNGVWLYGVEKGKQEFDWATSAATSHRRIHRYNYETWIATTLGGRLDRVRFINRLQKVKFKIKNGMMPEKVMMKKDESWDGLS</sequence>